<name>A0A0D7EH36_RHOPL</name>
<sequence length="59" mass="6389">MTMNEAVLILPNMRGGCATVGTTVHTLFRVTGRSKRPMAQPDDNARATRDQSTSQAPTE</sequence>
<comment type="caution">
    <text evidence="2">The sequence shown here is derived from an EMBL/GenBank/DDBJ whole genome shotgun (WGS) entry which is preliminary data.</text>
</comment>
<dbReference type="Proteomes" id="UP000032515">
    <property type="component" value="Unassembled WGS sequence"/>
</dbReference>
<dbReference type="PATRIC" id="fig|1076.23.peg.4300"/>
<evidence type="ECO:0000313" key="3">
    <source>
        <dbReference type="Proteomes" id="UP000032515"/>
    </source>
</evidence>
<accession>A0A0D7EH36</accession>
<reference evidence="2 3" key="1">
    <citation type="submission" date="2014-11" db="EMBL/GenBank/DDBJ databases">
        <title>Genomics and ecophysiology of heterotrophic nitrogen fixing bacteria isolated from estuarine surface water.</title>
        <authorList>
            <person name="Bentzon-Tilia M."/>
            <person name="Severin I."/>
            <person name="Hansen L.H."/>
            <person name="Riemann L."/>
        </authorList>
    </citation>
    <scope>NUCLEOTIDE SEQUENCE [LARGE SCALE GENOMIC DNA]</scope>
    <source>
        <strain evidence="2 3">BAL398</strain>
    </source>
</reference>
<gene>
    <name evidence="2" type="ORF">OO17_18940</name>
</gene>
<protein>
    <submittedName>
        <fullName evidence="2">Uncharacterized protein</fullName>
    </submittedName>
</protein>
<evidence type="ECO:0000256" key="1">
    <source>
        <dbReference type="SAM" id="MobiDB-lite"/>
    </source>
</evidence>
<dbReference type="EMBL" id="JXXE01000384">
    <property type="protein sequence ID" value="KIZ39986.1"/>
    <property type="molecule type" value="Genomic_DNA"/>
</dbReference>
<evidence type="ECO:0000313" key="2">
    <source>
        <dbReference type="EMBL" id="KIZ39986.1"/>
    </source>
</evidence>
<dbReference type="AlphaFoldDB" id="A0A0D7EH36"/>
<proteinExistence type="predicted"/>
<organism evidence="2 3">
    <name type="scientific">Rhodopseudomonas palustris</name>
    <dbReference type="NCBI Taxonomy" id="1076"/>
    <lineage>
        <taxon>Bacteria</taxon>
        <taxon>Pseudomonadati</taxon>
        <taxon>Pseudomonadota</taxon>
        <taxon>Alphaproteobacteria</taxon>
        <taxon>Hyphomicrobiales</taxon>
        <taxon>Nitrobacteraceae</taxon>
        <taxon>Rhodopseudomonas</taxon>
    </lineage>
</organism>
<feature type="region of interest" description="Disordered" evidence="1">
    <location>
        <begin position="31"/>
        <end position="59"/>
    </location>
</feature>
<feature type="compositionally biased region" description="Polar residues" evidence="1">
    <location>
        <begin position="50"/>
        <end position="59"/>
    </location>
</feature>